<dbReference type="SUPFAM" id="SSF52540">
    <property type="entry name" value="P-loop containing nucleoside triphosphate hydrolases"/>
    <property type="match status" value="1"/>
</dbReference>
<comment type="caution">
    <text evidence="5">The sequence shown here is derived from an EMBL/GenBank/DDBJ whole genome shotgun (WGS) entry which is preliminary data.</text>
</comment>
<dbReference type="InterPro" id="IPR027417">
    <property type="entry name" value="P-loop_NTPase"/>
</dbReference>
<name>A0A852TA32_9BACI</name>
<dbReference type="EMBL" id="JACCBX010000003">
    <property type="protein sequence ID" value="NYE04725.1"/>
    <property type="molecule type" value="Genomic_DNA"/>
</dbReference>
<reference evidence="6" key="2">
    <citation type="submission" date="2020-08" db="EMBL/GenBank/DDBJ databases">
        <title>The Agave Microbiome: Exploring the role of microbial communities in plant adaptations to desert environments.</title>
        <authorList>
            <person name="Partida-Martinez L.P."/>
        </authorList>
    </citation>
    <scope>NUCLEOTIDE SEQUENCE [LARGE SCALE GENOMIC DNA]</scope>
    <source>
        <strain evidence="6">AT2.8</strain>
    </source>
</reference>
<proteinExistence type="predicted"/>
<dbReference type="AlphaFoldDB" id="A0A852TA32"/>
<evidence type="ECO:0000256" key="1">
    <source>
        <dbReference type="ARBA" id="ARBA00022448"/>
    </source>
</evidence>
<evidence type="ECO:0000256" key="3">
    <source>
        <dbReference type="ARBA" id="ARBA00022840"/>
    </source>
</evidence>
<dbReference type="Pfam" id="PF00005">
    <property type="entry name" value="ABC_tran"/>
    <property type="match status" value="1"/>
</dbReference>
<organism evidence="5 6">
    <name type="scientific">Neobacillus niacini</name>
    <dbReference type="NCBI Taxonomy" id="86668"/>
    <lineage>
        <taxon>Bacteria</taxon>
        <taxon>Bacillati</taxon>
        <taxon>Bacillota</taxon>
        <taxon>Bacilli</taxon>
        <taxon>Bacillales</taxon>
        <taxon>Bacillaceae</taxon>
        <taxon>Neobacillus</taxon>
    </lineage>
</organism>
<dbReference type="CDD" id="cd03293">
    <property type="entry name" value="ABC_NrtD_SsuB_transporters"/>
    <property type="match status" value="1"/>
</dbReference>
<dbReference type="PANTHER" id="PTHR42788:SF2">
    <property type="entry name" value="ABC TRANSPORTER ATP-BINDING PROTEIN"/>
    <property type="match status" value="1"/>
</dbReference>
<sequence>MSHLLVDHIVKSFGPNEVLSDLSFSIEKEEFVTIIGPSGSGKSTIFNLIGGIMTPDKGIIQLEGNNIIGKRGSISFMPQTPSLLPWRTVLQNVLLGAELQGKKDRDKAIEMLHKAGLADYVHARPEELSGGMKQRVAFIRALLSPQSLICLDEPFSALDELTRLEMQKWLLSIWEDYRRTVLFVTHSIEEALFLSDRIIVISVKPTKVAAEFEVPFNRPRDESLFLDEEFLKWKRTVTYSLKNEGSDNDGEANRRTYSFRSI</sequence>
<feature type="domain" description="ABC transporter" evidence="4">
    <location>
        <begin position="4"/>
        <end position="228"/>
    </location>
</feature>
<evidence type="ECO:0000259" key="4">
    <source>
        <dbReference type="PROSITE" id="PS50893"/>
    </source>
</evidence>
<dbReference type="PANTHER" id="PTHR42788">
    <property type="entry name" value="TAURINE IMPORT ATP-BINDING PROTEIN-RELATED"/>
    <property type="match status" value="1"/>
</dbReference>
<dbReference type="PROSITE" id="PS00211">
    <property type="entry name" value="ABC_TRANSPORTER_1"/>
    <property type="match status" value="1"/>
</dbReference>
<dbReference type="Gene3D" id="3.40.50.300">
    <property type="entry name" value="P-loop containing nucleotide triphosphate hydrolases"/>
    <property type="match status" value="1"/>
</dbReference>
<evidence type="ECO:0000256" key="2">
    <source>
        <dbReference type="ARBA" id="ARBA00022741"/>
    </source>
</evidence>
<dbReference type="SMART" id="SM00382">
    <property type="entry name" value="AAA"/>
    <property type="match status" value="1"/>
</dbReference>
<dbReference type="Proteomes" id="UP000548423">
    <property type="component" value="Unassembled WGS sequence"/>
</dbReference>
<evidence type="ECO:0000313" key="5">
    <source>
        <dbReference type="EMBL" id="NYE04725.1"/>
    </source>
</evidence>
<keyword evidence="2" id="KW-0547">Nucleotide-binding</keyword>
<evidence type="ECO:0000313" key="6">
    <source>
        <dbReference type="Proteomes" id="UP000548423"/>
    </source>
</evidence>
<dbReference type="InterPro" id="IPR017871">
    <property type="entry name" value="ABC_transporter-like_CS"/>
</dbReference>
<reference evidence="6" key="1">
    <citation type="submission" date="2020-07" db="EMBL/GenBank/DDBJ databases">
        <authorList>
            <person name="Partida-Martinez L."/>
            <person name="Huntemann M."/>
            <person name="Clum A."/>
            <person name="Wang J."/>
            <person name="Palaniappan K."/>
            <person name="Ritter S."/>
            <person name="Chen I.-M."/>
            <person name="Stamatis D."/>
            <person name="Reddy T."/>
            <person name="O'Malley R."/>
            <person name="Daum C."/>
            <person name="Shapiro N."/>
            <person name="Ivanova N."/>
            <person name="Kyrpides N."/>
            <person name="Woyke T."/>
        </authorList>
    </citation>
    <scope>NUCLEOTIDE SEQUENCE [LARGE SCALE GENOMIC DNA]</scope>
    <source>
        <strain evidence="6">AT2.8</strain>
    </source>
</reference>
<dbReference type="InterPro" id="IPR003593">
    <property type="entry name" value="AAA+_ATPase"/>
</dbReference>
<keyword evidence="1" id="KW-0813">Transport</keyword>
<dbReference type="GO" id="GO:0016887">
    <property type="term" value="F:ATP hydrolysis activity"/>
    <property type="evidence" value="ECO:0007669"/>
    <property type="project" value="InterPro"/>
</dbReference>
<protein>
    <submittedName>
        <fullName evidence="5">ABC-type nitrate/sulfonate/bicarbonate transport system ATPase subunit</fullName>
    </submittedName>
</protein>
<accession>A0A852TA32</accession>
<dbReference type="InterPro" id="IPR050166">
    <property type="entry name" value="ABC_transporter_ATP-bind"/>
</dbReference>
<dbReference type="InterPro" id="IPR003439">
    <property type="entry name" value="ABC_transporter-like_ATP-bd"/>
</dbReference>
<dbReference type="PROSITE" id="PS50893">
    <property type="entry name" value="ABC_TRANSPORTER_2"/>
    <property type="match status" value="1"/>
</dbReference>
<gene>
    <name evidence="5" type="ORF">F4694_001474</name>
</gene>
<dbReference type="GO" id="GO:0005524">
    <property type="term" value="F:ATP binding"/>
    <property type="evidence" value="ECO:0007669"/>
    <property type="project" value="UniProtKB-KW"/>
</dbReference>
<keyword evidence="3" id="KW-0067">ATP-binding</keyword>